<name>A0A9N8V8C9_9GLOM</name>
<dbReference type="Proteomes" id="UP000789706">
    <property type="component" value="Unassembled WGS sequence"/>
</dbReference>
<evidence type="ECO:0000256" key="3">
    <source>
        <dbReference type="ARBA" id="ARBA00022989"/>
    </source>
</evidence>
<organism evidence="6 7">
    <name type="scientific">Diversispora eburnea</name>
    <dbReference type="NCBI Taxonomy" id="1213867"/>
    <lineage>
        <taxon>Eukaryota</taxon>
        <taxon>Fungi</taxon>
        <taxon>Fungi incertae sedis</taxon>
        <taxon>Mucoromycota</taxon>
        <taxon>Glomeromycotina</taxon>
        <taxon>Glomeromycetes</taxon>
        <taxon>Diversisporales</taxon>
        <taxon>Diversisporaceae</taxon>
        <taxon>Diversispora</taxon>
    </lineage>
</organism>
<dbReference type="EMBL" id="CAJVPK010000063">
    <property type="protein sequence ID" value="CAG8440910.1"/>
    <property type="molecule type" value="Genomic_DNA"/>
</dbReference>
<comment type="caution">
    <text evidence="6">The sequence shown here is derived from an EMBL/GenBank/DDBJ whole genome shotgun (WGS) entry which is preliminary data.</text>
</comment>
<dbReference type="GO" id="GO:0005829">
    <property type="term" value="C:cytosol"/>
    <property type="evidence" value="ECO:0007669"/>
    <property type="project" value="TreeGrafter"/>
</dbReference>
<dbReference type="InterPro" id="IPR013636">
    <property type="entry name" value="ARMH3_C"/>
</dbReference>
<dbReference type="InterPro" id="IPR039868">
    <property type="entry name" value="ARMD3-like"/>
</dbReference>
<dbReference type="GO" id="GO:0016020">
    <property type="term" value="C:membrane"/>
    <property type="evidence" value="ECO:0007669"/>
    <property type="project" value="UniProtKB-SubCell"/>
</dbReference>
<comment type="subcellular location">
    <subcellularLocation>
        <location evidence="1">Membrane</location>
    </subcellularLocation>
</comment>
<evidence type="ECO:0000256" key="2">
    <source>
        <dbReference type="ARBA" id="ARBA00022692"/>
    </source>
</evidence>
<dbReference type="PANTHER" id="PTHR13608">
    <property type="entry name" value="ARMADILLO-LIKE HELICAL DOMAIN-CONTAINING PROTEIN 3"/>
    <property type="match status" value="1"/>
</dbReference>
<dbReference type="OrthoDB" id="2012278at2759"/>
<gene>
    <name evidence="6" type="ORF">DEBURN_LOCUS1429</name>
</gene>
<evidence type="ECO:0000256" key="1">
    <source>
        <dbReference type="ARBA" id="ARBA00004370"/>
    </source>
</evidence>
<keyword evidence="2" id="KW-0812">Transmembrane</keyword>
<keyword evidence="7" id="KW-1185">Reference proteome</keyword>
<dbReference type="Pfam" id="PF08427">
    <property type="entry name" value="ARMH3_C"/>
    <property type="match status" value="1"/>
</dbReference>
<protein>
    <submittedName>
        <fullName evidence="6">1026_t:CDS:1</fullName>
    </submittedName>
</protein>
<evidence type="ECO:0000313" key="7">
    <source>
        <dbReference type="Proteomes" id="UP000789706"/>
    </source>
</evidence>
<sequence>MDFYNDRKKNIRPTHRIKTILKEKFVEIYENFFKGNDPSEGNPNFWSELFLLKTLYVLLQGIFTKKFNNFNFEVINLLTGLDNADVIFPQLVDGICSLLKDEEPVSPETTHIAYEAIVLLAILANYNKHENIQDDYDTYKNSIHSALSYVGTFLTWHSNKPTTDSDSELSFDRLPSANIAILLALYDISNNNKKFIAYISKTIIECNVSDTDLDYKSRTSIPDADDFLSFSSYLLQHNRSSRAASYSKMTLLIITILSEDSTFIEYICDERRKYNIRLCRQRLPILPYSKSCHPLVCTILDIFHKQSSSKDNTNQQSPKKSNSSQPDILANIMTICQHFHLKIEAWKLKNHVKSLLPEQNFDTLELVPPEKLDFYISYSEIPYYVPFFKQVLRLIVDDFKRRQVFLD</sequence>
<dbReference type="AlphaFoldDB" id="A0A9N8V8C9"/>
<evidence type="ECO:0000259" key="5">
    <source>
        <dbReference type="Pfam" id="PF08427"/>
    </source>
</evidence>
<accession>A0A9N8V8C9</accession>
<dbReference type="PANTHER" id="PTHR13608:SF3">
    <property type="entry name" value="ARMADILLO-LIKE HELICAL DOMAIN-CONTAINING PROTEIN 3"/>
    <property type="match status" value="1"/>
</dbReference>
<evidence type="ECO:0000256" key="4">
    <source>
        <dbReference type="ARBA" id="ARBA00023136"/>
    </source>
</evidence>
<keyword evidence="3" id="KW-1133">Transmembrane helix</keyword>
<reference evidence="6" key="1">
    <citation type="submission" date="2021-06" db="EMBL/GenBank/DDBJ databases">
        <authorList>
            <person name="Kallberg Y."/>
            <person name="Tangrot J."/>
            <person name="Rosling A."/>
        </authorList>
    </citation>
    <scope>NUCLEOTIDE SEQUENCE</scope>
    <source>
        <strain evidence="6">AZ414A</strain>
    </source>
</reference>
<proteinExistence type="predicted"/>
<evidence type="ECO:0000313" key="6">
    <source>
        <dbReference type="EMBL" id="CAG8440910.1"/>
    </source>
</evidence>
<keyword evidence="4" id="KW-0472">Membrane</keyword>
<feature type="domain" description="Armadillo-like helical" evidence="5">
    <location>
        <begin position="299"/>
        <end position="400"/>
    </location>
</feature>